<evidence type="ECO:0000256" key="1">
    <source>
        <dbReference type="SAM" id="MobiDB-lite"/>
    </source>
</evidence>
<reference evidence="3" key="1">
    <citation type="submission" date="2013-04" db="EMBL/GenBank/DDBJ databases">
        <title>The Genome Sequence of Fonticula alba ATCC 38817.</title>
        <authorList>
            <consortium name="The Broad Institute Genomics Platform"/>
            <person name="Russ C."/>
            <person name="Cuomo C."/>
            <person name="Burger G."/>
            <person name="Gray M.W."/>
            <person name="Holland P.W.H."/>
            <person name="King N."/>
            <person name="Lang F.B.F."/>
            <person name="Roger A.J."/>
            <person name="Ruiz-Trillo I."/>
            <person name="Brown M."/>
            <person name="Walker B."/>
            <person name="Young S."/>
            <person name="Zeng Q."/>
            <person name="Gargeya S."/>
            <person name="Fitzgerald M."/>
            <person name="Haas B."/>
            <person name="Abouelleil A."/>
            <person name="Allen A.W."/>
            <person name="Alvarado L."/>
            <person name="Arachchi H.M."/>
            <person name="Berlin A.M."/>
            <person name="Chapman S.B."/>
            <person name="Gainer-Dewar J."/>
            <person name="Goldberg J."/>
            <person name="Griggs A."/>
            <person name="Gujja S."/>
            <person name="Hansen M."/>
            <person name="Howarth C."/>
            <person name="Imamovic A."/>
            <person name="Ireland A."/>
            <person name="Larimer J."/>
            <person name="McCowan C."/>
            <person name="Murphy C."/>
            <person name="Pearson M."/>
            <person name="Poon T.W."/>
            <person name="Priest M."/>
            <person name="Roberts A."/>
            <person name="Saif S."/>
            <person name="Shea T."/>
            <person name="Sisk P."/>
            <person name="Sykes S."/>
            <person name="Wortman J."/>
            <person name="Nusbaum C."/>
            <person name="Birren B."/>
        </authorList>
    </citation>
    <scope>NUCLEOTIDE SEQUENCE [LARGE SCALE GENOMIC DNA]</scope>
    <source>
        <strain evidence="3">ATCC 38817</strain>
    </source>
</reference>
<dbReference type="InterPro" id="IPR000873">
    <property type="entry name" value="AMP-dep_synth/lig_dom"/>
</dbReference>
<dbReference type="AlphaFoldDB" id="A0A058Z0D4"/>
<dbReference type="GeneID" id="20530553"/>
<dbReference type="Proteomes" id="UP000030693">
    <property type="component" value="Unassembled WGS sequence"/>
</dbReference>
<evidence type="ECO:0000259" key="2">
    <source>
        <dbReference type="Pfam" id="PF00501"/>
    </source>
</evidence>
<sequence>MSLDRTPPLLVEGACDLGAFVQAARDLGPDLAAALRRLLPDAPAPGAGVLSVAFVLGNDLPSAVVLGALAHLAAMAAVGAPLLPELQLTLIPDARATGEVLQTVACDALPRAVIAVAADRSPDGRPRLTCTHQADPLLGAGALLPADLPLVLERGQAPAGPPPPGSSALPFATGRAPAQEVRLLTSGSTGAVKLVALSWPAVWRQARAWFDSAFMPAGGPGPGQAGRLPAGGWACLPVSPLAHAYAINAFFAFALPLLELAPAQGDRYPPGQLLFLADGPAGLGAMLRRAAARRVALTVWASPPFYRRAAAASGPGAICDPAPGAWLYCAGSPLDAELRAAAPPGLGAPLLANYGSTETGLIGACWPGRAAGAPVGHQGAGRRRPALTFAGVPLATVELRGPEAGAWPAGCSLRHPAERGEVLVRSAWLGRGYLHAGQVVAFPLDAGGFFRTGDAGALLPGHDGRPEIWLGGRLRPGPCLPAGGGAHLDLRAVEELLLEGLPVSECAAVVIPPGGRGAWRLAVFVAPAAVGHLAASASLPAAVVRLLLEHQPALAVVPFGPGDVAVLPQLPRSLAGKLLYSELVRALPGDRGGAVPPAAPAPAPPPAPHDGPQPAGAEGPTPSG</sequence>
<feature type="compositionally biased region" description="Pro residues" evidence="1">
    <location>
        <begin position="597"/>
        <end position="611"/>
    </location>
</feature>
<dbReference type="PANTHER" id="PTHR43767:SF1">
    <property type="entry name" value="NONRIBOSOMAL PEPTIDE SYNTHASE PES1 (EUROFUNG)-RELATED"/>
    <property type="match status" value="1"/>
</dbReference>
<dbReference type="RefSeq" id="XP_009497904.1">
    <property type="nucleotide sequence ID" value="XM_009499629.1"/>
</dbReference>
<feature type="domain" description="AMP-dependent synthetase/ligase" evidence="2">
    <location>
        <begin position="184"/>
        <end position="434"/>
    </location>
</feature>
<dbReference type="Gene3D" id="3.40.50.12780">
    <property type="entry name" value="N-terminal domain of ligase-like"/>
    <property type="match status" value="1"/>
</dbReference>
<dbReference type="Pfam" id="PF00501">
    <property type="entry name" value="AMP-binding"/>
    <property type="match status" value="1"/>
</dbReference>
<dbReference type="InterPro" id="IPR045851">
    <property type="entry name" value="AMP-bd_C_sf"/>
</dbReference>
<gene>
    <name evidence="3" type="ORF">H696_05828</name>
</gene>
<evidence type="ECO:0000313" key="4">
    <source>
        <dbReference type="Proteomes" id="UP000030693"/>
    </source>
</evidence>
<dbReference type="STRING" id="691883.A0A058Z0D4"/>
<dbReference type="Gene3D" id="3.30.300.30">
    <property type="match status" value="1"/>
</dbReference>
<accession>A0A058Z0D4</accession>
<dbReference type="PANTHER" id="PTHR43767">
    <property type="entry name" value="LONG-CHAIN-FATTY-ACID--COA LIGASE"/>
    <property type="match status" value="1"/>
</dbReference>
<dbReference type="InterPro" id="IPR050237">
    <property type="entry name" value="ATP-dep_AMP-bd_enzyme"/>
</dbReference>
<dbReference type="InterPro" id="IPR042099">
    <property type="entry name" value="ANL_N_sf"/>
</dbReference>
<feature type="region of interest" description="Disordered" evidence="1">
    <location>
        <begin position="591"/>
        <end position="624"/>
    </location>
</feature>
<organism evidence="3">
    <name type="scientific">Fonticula alba</name>
    <name type="common">Slime mold</name>
    <dbReference type="NCBI Taxonomy" id="691883"/>
    <lineage>
        <taxon>Eukaryota</taxon>
        <taxon>Rotosphaerida</taxon>
        <taxon>Fonticulaceae</taxon>
        <taxon>Fonticula</taxon>
    </lineage>
</organism>
<proteinExistence type="predicted"/>
<dbReference type="GO" id="GO:0016878">
    <property type="term" value="F:acid-thiol ligase activity"/>
    <property type="evidence" value="ECO:0007669"/>
    <property type="project" value="UniProtKB-ARBA"/>
</dbReference>
<dbReference type="EMBL" id="KB932214">
    <property type="protein sequence ID" value="KCV67720.1"/>
    <property type="molecule type" value="Genomic_DNA"/>
</dbReference>
<protein>
    <recommendedName>
        <fullName evidence="2">AMP-dependent synthetase/ligase domain-containing protein</fullName>
    </recommendedName>
</protein>
<keyword evidence="4" id="KW-1185">Reference proteome</keyword>
<dbReference type="SUPFAM" id="SSF56801">
    <property type="entry name" value="Acetyl-CoA synthetase-like"/>
    <property type="match status" value="1"/>
</dbReference>
<name>A0A058Z0D4_FONAL</name>
<evidence type="ECO:0000313" key="3">
    <source>
        <dbReference type="EMBL" id="KCV67720.1"/>
    </source>
</evidence>
<dbReference type="eggNOG" id="ENOG502RNW8">
    <property type="taxonomic scope" value="Eukaryota"/>
</dbReference>